<feature type="region of interest" description="Disordered" evidence="2">
    <location>
        <begin position="673"/>
        <end position="752"/>
    </location>
</feature>
<evidence type="ECO:0000313" key="5">
    <source>
        <dbReference type="Proteomes" id="UP001209878"/>
    </source>
</evidence>
<proteinExistence type="predicted"/>
<evidence type="ECO:0000313" key="4">
    <source>
        <dbReference type="EMBL" id="KAK2163414.1"/>
    </source>
</evidence>
<dbReference type="SUPFAM" id="SSF57667">
    <property type="entry name" value="beta-beta-alpha zinc fingers"/>
    <property type="match status" value="1"/>
</dbReference>
<dbReference type="PROSITE" id="PS00028">
    <property type="entry name" value="ZINC_FINGER_C2H2_1"/>
    <property type="match status" value="2"/>
</dbReference>
<feature type="compositionally biased region" description="Polar residues" evidence="2">
    <location>
        <begin position="333"/>
        <end position="358"/>
    </location>
</feature>
<dbReference type="InterPro" id="IPR013087">
    <property type="entry name" value="Znf_C2H2_type"/>
</dbReference>
<accession>A0AAD9K1X9</accession>
<dbReference type="GO" id="GO:0008270">
    <property type="term" value="F:zinc ion binding"/>
    <property type="evidence" value="ECO:0007669"/>
    <property type="project" value="UniProtKB-KW"/>
</dbReference>
<gene>
    <name evidence="4" type="ORF">NP493_1462g00050</name>
</gene>
<organism evidence="4 5">
    <name type="scientific">Ridgeia piscesae</name>
    <name type="common">Tubeworm</name>
    <dbReference type="NCBI Taxonomy" id="27915"/>
    <lineage>
        <taxon>Eukaryota</taxon>
        <taxon>Metazoa</taxon>
        <taxon>Spiralia</taxon>
        <taxon>Lophotrochozoa</taxon>
        <taxon>Annelida</taxon>
        <taxon>Polychaeta</taxon>
        <taxon>Sedentaria</taxon>
        <taxon>Canalipalpata</taxon>
        <taxon>Sabellida</taxon>
        <taxon>Siboglinidae</taxon>
        <taxon>Ridgeia</taxon>
    </lineage>
</organism>
<feature type="region of interest" description="Disordered" evidence="2">
    <location>
        <begin position="316"/>
        <end position="404"/>
    </location>
</feature>
<keyword evidence="1" id="KW-0863">Zinc-finger</keyword>
<dbReference type="Proteomes" id="UP001209878">
    <property type="component" value="Unassembled WGS sequence"/>
</dbReference>
<comment type="caution">
    <text evidence="4">The sequence shown here is derived from an EMBL/GenBank/DDBJ whole genome shotgun (WGS) entry which is preliminary data.</text>
</comment>
<evidence type="ECO:0000256" key="1">
    <source>
        <dbReference type="PROSITE-ProRule" id="PRU00042"/>
    </source>
</evidence>
<dbReference type="PROSITE" id="PS50157">
    <property type="entry name" value="ZINC_FINGER_C2H2_2"/>
    <property type="match status" value="2"/>
</dbReference>
<keyword evidence="1" id="KW-0479">Metal-binding</keyword>
<dbReference type="SMART" id="SM00355">
    <property type="entry name" value="ZnF_C2H2"/>
    <property type="match status" value="2"/>
</dbReference>
<evidence type="ECO:0000256" key="2">
    <source>
        <dbReference type="SAM" id="MobiDB-lite"/>
    </source>
</evidence>
<keyword evidence="1" id="KW-0862">Zinc</keyword>
<feature type="domain" description="C2H2-type" evidence="3">
    <location>
        <begin position="637"/>
        <end position="660"/>
    </location>
</feature>
<dbReference type="AlphaFoldDB" id="A0AAD9K1X9"/>
<feature type="domain" description="C2H2-type" evidence="3">
    <location>
        <begin position="517"/>
        <end position="545"/>
    </location>
</feature>
<feature type="compositionally biased region" description="Polar residues" evidence="2">
    <location>
        <begin position="716"/>
        <end position="729"/>
    </location>
</feature>
<evidence type="ECO:0000259" key="3">
    <source>
        <dbReference type="PROSITE" id="PS50157"/>
    </source>
</evidence>
<feature type="region of interest" description="Disordered" evidence="2">
    <location>
        <begin position="445"/>
        <end position="491"/>
    </location>
</feature>
<feature type="compositionally biased region" description="Low complexity" evidence="2">
    <location>
        <begin position="365"/>
        <end position="379"/>
    </location>
</feature>
<keyword evidence="5" id="KW-1185">Reference proteome</keyword>
<dbReference type="Pfam" id="PF00096">
    <property type="entry name" value="zf-C2H2"/>
    <property type="match status" value="1"/>
</dbReference>
<protein>
    <recommendedName>
        <fullName evidence="3">C2H2-type domain-containing protein</fullName>
    </recommendedName>
</protein>
<feature type="compositionally biased region" description="Basic and acidic residues" evidence="2">
    <location>
        <begin position="703"/>
        <end position="713"/>
    </location>
</feature>
<feature type="compositionally biased region" description="Polar residues" evidence="2">
    <location>
        <begin position="466"/>
        <end position="477"/>
    </location>
</feature>
<feature type="compositionally biased region" description="Basic and acidic residues" evidence="2">
    <location>
        <begin position="316"/>
        <end position="331"/>
    </location>
</feature>
<dbReference type="InterPro" id="IPR036236">
    <property type="entry name" value="Znf_C2H2_sf"/>
</dbReference>
<dbReference type="Gene3D" id="3.30.160.60">
    <property type="entry name" value="Classic Zinc Finger"/>
    <property type="match status" value="1"/>
</dbReference>
<sequence length="752" mass="82359">MSDDRISCRYEVTLSEQVLRDVATPGKIFQTELRGSGKEGEREAQSCILLDKINDNLVKLLVTVYKSAESVKMTVESQTERAGILDSLEQSMQTESTATTTTGLQTDHTQFQHTKSVQAKYHLATIDTQTVGVVPVSERSVQVGVSQASALVQTDSSMALQRDGEAQATVTVAQMDCQTVVACEERSVQTEVKTRAVVCQTIRAEKTESSQTEVNNAVKVTQTVMSMAWRQDQQVQAVVGCAEMNAQTTISMALQADRDVQAVVEAQDGGAQTSVSMALEVDKDVQASVVSADSDSQTHIDHIHRPCQTVVSMAHEEHKNVQASAETREGDCQTENAVTESSSQATVSSEEIDTQTTDPKQDEVPASPSASQQSRQTSSEVFTSPDIPSYEEEPVKDEESQTDPVTIIIGDASILLEKLKGSASNKVTTSENEIEIEVHDVASLPRASVSRMSPTKKRTLRRGGTQKYTRQSTSPRTPATPHSAAQSKRQDAVIMQDEVPFVLPPPVYGSSSDRGKYSCPFCTLTFHESPTLYEHLQNSHVEKCKSVKKPKGREGKTILYREPVPSIIYSEPGQQEELDPPVLVPVVPLAENQTPEDGASEAYEMEPEPLDAYTTAVADSTRSNFHPEQAQHEVQKFPCSECGKIFDEATQLQTHLKVVHNINSIIEEVEVPNNNDEEVMPEPEPVPVKRKHSPVISPTKRRRNEDVESDLRVTRSAPNTRSSMGSNHGTPLKAAASPPKQERQLRGVAAKK</sequence>
<dbReference type="EMBL" id="JAODUO010001462">
    <property type="protein sequence ID" value="KAK2163414.1"/>
    <property type="molecule type" value="Genomic_DNA"/>
</dbReference>
<name>A0AAD9K1X9_RIDPI</name>
<reference evidence="4" key="1">
    <citation type="journal article" date="2023" name="Mol. Biol. Evol.">
        <title>Third-Generation Sequencing Reveals the Adaptive Role of the Epigenome in Three Deep-Sea Polychaetes.</title>
        <authorList>
            <person name="Perez M."/>
            <person name="Aroh O."/>
            <person name="Sun Y."/>
            <person name="Lan Y."/>
            <person name="Juniper S.K."/>
            <person name="Young C.R."/>
            <person name="Angers B."/>
            <person name="Qian P.Y."/>
        </authorList>
    </citation>
    <scope>NUCLEOTIDE SEQUENCE</scope>
    <source>
        <strain evidence="4">R07B-5</strain>
    </source>
</reference>